<dbReference type="SMR" id="A4UVL7"/>
<name>A4UVL7_CAEEL</name>
<keyword evidence="1" id="KW-0472">Membrane</keyword>
<evidence type="ECO:0000256" key="1">
    <source>
        <dbReference type="SAM" id="Phobius"/>
    </source>
</evidence>
<dbReference type="InParanoid" id="A4UVL7"/>
<proteinExistence type="predicted"/>
<dbReference type="Bgee" id="WBGene00045382">
    <property type="expression patterns" value="Expressed in embryo and 2 other cell types or tissues"/>
</dbReference>
<dbReference type="WormBase" id="T05E12.8">
    <property type="protein sequence ID" value="CE40871"/>
    <property type="gene ID" value="WBGene00045382"/>
</dbReference>
<dbReference type="UCSC" id="T05E12.8">
    <property type="organism name" value="c. elegans"/>
</dbReference>
<keyword evidence="1" id="KW-0812">Transmembrane</keyword>
<dbReference type="EMBL" id="BX284605">
    <property type="protein sequence ID" value="CAM84811.1"/>
    <property type="molecule type" value="Genomic_DNA"/>
</dbReference>
<gene>
    <name evidence="2" type="ORF">CELE_T05E12.8</name>
    <name evidence="2 4" type="ORF">T05E12.8</name>
</gene>
<dbReference type="AlphaFoldDB" id="A4UVL7"/>
<keyword evidence="3" id="KW-1185">Reference proteome</keyword>
<evidence type="ECO:0000313" key="2">
    <source>
        <dbReference type="EMBL" id="CAM84811.1"/>
    </source>
</evidence>
<dbReference type="HOGENOM" id="CLU_2742355_0_0_1"/>
<dbReference type="PeptideAtlas" id="A4UVL7"/>
<dbReference type="Proteomes" id="UP000001940">
    <property type="component" value="Chromosome V"/>
</dbReference>
<evidence type="ECO:0000313" key="4">
    <source>
        <dbReference type="WormBase" id="T05E12.8"/>
    </source>
</evidence>
<keyword evidence="1" id="KW-1133">Transmembrane helix</keyword>
<dbReference type="AGR" id="WB:WBGene00045382"/>
<reference evidence="2 3" key="1">
    <citation type="journal article" date="1998" name="Science">
        <title>Genome sequence of the nematode C. elegans: a platform for investigating biology.</title>
        <authorList>
            <consortium name="The C. elegans sequencing consortium"/>
            <person name="Sulson J.E."/>
            <person name="Waterston R."/>
        </authorList>
    </citation>
    <scope>NUCLEOTIDE SEQUENCE [LARGE SCALE GENOMIC DNA]</scope>
    <source>
        <strain evidence="2 3">Bristol N2</strain>
    </source>
</reference>
<protein>
    <submittedName>
        <fullName evidence="2">Mechanosensitive ion channel family protein</fullName>
    </submittedName>
</protein>
<organism evidence="2 3">
    <name type="scientific">Caenorhabditis elegans</name>
    <dbReference type="NCBI Taxonomy" id="6239"/>
    <lineage>
        <taxon>Eukaryota</taxon>
        <taxon>Metazoa</taxon>
        <taxon>Ecdysozoa</taxon>
        <taxon>Nematoda</taxon>
        <taxon>Chromadorea</taxon>
        <taxon>Rhabditida</taxon>
        <taxon>Rhabditina</taxon>
        <taxon>Rhabditomorpha</taxon>
        <taxon>Rhabditoidea</taxon>
        <taxon>Rhabditidae</taxon>
        <taxon>Peloderinae</taxon>
        <taxon>Caenorhabditis</taxon>
    </lineage>
</organism>
<feature type="transmembrane region" description="Helical" evidence="1">
    <location>
        <begin position="20"/>
        <end position="51"/>
    </location>
</feature>
<accession>A4UVL7</accession>
<dbReference type="PaxDb" id="6239-T05E12.8"/>
<sequence length="71" mass="8119">MLTVPFEDFATSSSFTSAAIQIIILLIIMCSLTHTVYAIGRALIPSVATLIRRMRSRRYYFNTYIARSLDR</sequence>
<evidence type="ECO:0000313" key="3">
    <source>
        <dbReference type="Proteomes" id="UP000001940"/>
    </source>
</evidence>